<dbReference type="PANTHER" id="PTHR43135:SF3">
    <property type="entry name" value="ALPHA-D-RIBOSE 1-METHYLPHOSPHONATE 5-TRIPHOSPHATE DIPHOSPHATASE"/>
    <property type="match status" value="1"/>
</dbReference>
<accession>A0ABZ0I9L4</accession>
<dbReference type="RefSeq" id="WP_407326103.1">
    <property type="nucleotide sequence ID" value="NZ_CP136865.1"/>
</dbReference>
<evidence type="ECO:0000259" key="2">
    <source>
        <dbReference type="Pfam" id="PF01979"/>
    </source>
</evidence>
<protein>
    <submittedName>
        <fullName evidence="3">Amidohydrolase family protein</fullName>
    </submittedName>
</protein>
<proteinExistence type="predicted"/>
<dbReference type="SUPFAM" id="SSF51556">
    <property type="entry name" value="Metallo-dependent hydrolases"/>
    <property type="match status" value="1"/>
</dbReference>
<sequence>MHYSSQTPTVFSRWRSFGRLRVLTLIFMLGATAFTLSSRAFGEILIRDVTPVDAHSGVMETQDALISDGKIVAMGQGLAAPSSVTVIDGKGRFLTPGLWDMHVHLSYDDRFVDLMPDLFLDYGITSVRDTGGNLDRLLPILKSRYASSNEAPRVFYAGPLLDGSPVVYGSDDGDGIGEGTVTTEQARSRVQELRAAGVSFIKIYEMVTPEIFDAFADEASKVNLPIAAHVPLSMLASDAGPRVQSMEHLRNIEMDCARDARALLKERREMLAAGRERSSKGMDLRSSIHKSQRDPAVQNEDPERCDWVLDNLVSTIQVPTARLNAMTQYPPFSAEDWPLALQALPDSLRNDWLKAPQYMDPNSYRVLGEWTLAMIPRLAAKNIAIGAGTDTPIGWAIPGYSLHRELEILVAAGLNPRSALAAATLVPASFFSLAHQTGRVAEGYQADLLLLDANPLEDIRNTRRISAVISKGNLVRDRAME</sequence>
<dbReference type="Gene3D" id="3.30.110.90">
    <property type="entry name" value="Amidohydrolase"/>
    <property type="match status" value="2"/>
</dbReference>
<dbReference type="EMBL" id="CP136865">
    <property type="protein sequence ID" value="WOJ95408.1"/>
    <property type="molecule type" value="Genomic_DNA"/>
</dbReference>
<evidence type="ECO:0000313" key="4">
    <source>
        <dbReference type="Proteomes" id="UP001626549"/>
    </source>
</evidence>
<reference evidence="3 4" key="1">
    <citation type="submission" date="2023-10" db="EMBL/GenBank/DDBJ databases">
        <title>Two novel species belonging to the OM43/NOR5 clade.</title>
        <authorList>
            <person name="Park M."/>
        </authorList>
    </citation>
    <scope>NUCLEOTIDE SEQUENCE [LARGE SCALE GENOMIC DNA]</scope>
    <source>
        <strain evidence="3 4">IMCC45268</strain>
    </source>
</reference>
<dbReference type="Pfam" id="PF01979">
    <property type="entry name" value="Amidohydro_1"/>
    <property type="match status" value="1"/>
</dbReference>
<feature type="region of interest" description="Disordered" evidence="1">
    <location>
        <begin position="281"/>
        <end position="301"/>
    </location>
</feature>
<dbReference type="Proteomes" id="UP001626549">
    <property type="component" value="Chromosome"/>
</dbReference>
<dbReference type="InterPro" id="IPR032466">
    <property type="entry name" value="Metal_Hydrolase"/>
</dbReference>
<dbReference type="PANTHER" id="PTHR43135">
    <property type="entry name" value="ALPHA-D-RIBOSE 1-METHYLPHOSPHONATE 5-TRIPHOSPHATE DIPHOSPHATASE"/>
    <property type="match status" value="1"/>
</dbReference>
<feature type="domain" description="Amidohydrolase-related" evidence="2">
    <location>
        <begin position="364"/>
        <end position="475"/>
    </location>
</feature>
<dbReference type="InterPro" id="IPR051781">
    <property type="entry name" value="Metallo-dep_Hydrolase"/>
</dbReference>
<keyword evidence="4" id="KW-1185">Reference proteome</keyword>
<organism evidence="3 4">
    <name type="scientific">Congregibacter brevis</name>
    <dbReference type="NCBI Taxonomy" id="3081201"/>
    <lineage>
        <taxon>Bacteria</taxon>
        <taxon>Pseudomonadati</taxon>
        <taxon>Pseudomonadota</taxon>
        <taxon>Gammaproteobacteria</taxon>
        <taxon>Cellvibrionales</taxon>
        <taxon>Halieaceae</taxon>
        <taxon>Congregibacter</taxon>
    </lineage>
</organism>
<dbReference type="Gene3D" id="1.20.58.520">
    <property type="entry name" value="Amidohydrolase"/>
    <property type="match status" value="1"/>
</dbReference>
<gene>
    <name evidence="3" type="ORF">R0137_09060</name>
</gene>
<name>A0ABZ0I9L4_9GAMM</name>
<evidence type="ECO:0000256" key="1">
    <source>
        <dbReference type="SAM" id="MobiDB-lite"/>
    </source>
</evidence>
<evidence type="ECO:0000313" key="3">
    <source>
        <dbReference type="EMBL" id="WOJ95408.1"/>
    </source>
</evidence>
<dbReference type="InterPro" id="IPR011059">
    <property type="entry name" value="Metal-dep_hydrolase_composite"/>
</dbReference>
<dbReference type="SUPFAM" id="SSF51338">
    <property type="entry name" value="Composite domain of metallo-dependent hydrolases"/>
    <property type="match status" value="1"/>
</dbReference>
<dbReference type="Gene3D" id="3.40.50.10910">
    <property type="entry name" value="Amidohydrolase"/>
    <property type="match status" value="1"/>
</dbReference>
<dbReference type="Gene3D" id="2.30.40.10">
    <property type="entry name" value="Urease, subunit C, domain 1"/>
    <property type="match status" value="2"/>
</dbReference>
<dbReference type="InterPro" id="IPR006680">
    <property type="entry name" value="Amidohydro-rel"/>
</dbReference>